<gene>
    <name evidence="5" type="ORF">BQ4739_LOCUS6776</name>
</gene>
<dbReference type="InterPro" id="IPR001611">
    <property type="entry name" value="Leu-rich_rpt"/>
</dbReference>
<evidence type="ECO:0000256" key="2">
    <source>
        <dbReference type="ARBA" id="ARBA00022614"/>
    </source>
</evidence>
<evidence type="ECO:0000313" key="5">
    <source>
        <dbReference type="EMBL" id="SZX66358.1"/>
    </source>
</evidence>
<dbReference type="PANTHER" id="PTHR48007:SF4">
    <property type="entry name" value="LEUCINE-RICH REPEAT RECEPTOR-LIKE PROTEIN KINASE PXC1"/>
    <property type="match status" value="1"/>
</dbReference>
<feature type="chain" id="PRO_5016648778" description="Leucine-rich repeat-containing N-terminal plant-type domain-containing protein" evidence="4">
    <location>
        <begin position="29"/>
        <end position="327"/>
    </location>
</feature>
<name>A0A383VLD5_TETOB</name>
<accession>A0A383VLD5</accession>
<protein>
    <recommendedName>
        <fullName evidence="7">Leucine-rich repeat-containing N-terminal plant-type domain-containing protein</fullName>
    </recommendedName>
</protein>
<evidence type="ECO:0008006" key="7">
    <source>
        <dbReference type="Google" id="ProtNLM"/>
    </source>
</evidence>
<keyword evidence="3" id="KW-0677">Repeat</keyword>
<dbReference type="AlphaFoldDB" id="A0A383VLD5"/>
<dbReference type="SUPFAM" id="SSF52058">
    <property type="entry name" value="L domain-like"/>
    <property type="match status" value="1"/>
</dbReference>
<dbReference type="EMBL" id="FNXT01000696">
    <property type="protein sequence ID" value="SZX66358.1"/>
    <property type="molecule type" value="Genomic_DNA"/>
</dbReference>
<dbReference type="Gene3D" id="3.80.10.10">
    <property type="entry name" value="Ribonuclease Inhibitor"/>
    <property type="match status" value="1"/>
</dbReference>
<feature type="signal peptide" evidence="4">
    <location>
        <begin position="1"/>
        <end position="28"/>
    </location>
</feature>
<proteinExistence type="predicted"/>
<evidence type="ECO:0000256" key="3">
    <source>
        <dbReference type="ARBA" id="ARBA00022737"/>
    </source>
</evidence>
<comment type="subcellular location">
    <subcellularLocation>
        <location evidence="1">Cytoplasm</location>
        <location evidence="1">Cytoskeleton</location>
        <location evidence="1">Cilium axoneme</location>
    </subcellularLocation>
</comment>
<keyword evidence="2" id="KW-0433">Leucine-rich repeat</keyword>
<reference evidence="5 6" key="1">
    <citation type="submission" date="2016-10" db="EMBL/GenBank/DDBJ databases">
        <authorList>
            <person name="Cai Z."/>
        </authorList>
    </citation>
    <scope>NUCLEOTIDE SEQUENCE [LARGE SCALE GENOMIC DNA]</scope>
</reference>
<dbReference type="InterPro" id="IPR032675">
    <property type="entry name" value="LRR_dom_sf"/>
</dbReference>
<evidence type="ECO:0000313" key="6">
    <source>
        <dbReference type="Proteomes" id="UP000256970"/>
    </source>
</evidence>
<dbReference type="STRING" id="3088.A0A383VLD5"/>
<dbReference type="InterPro" id="IPR046959">
    <property type="entry name" value="PRK1-6/SRF4-like"/>
</dbReference>
<dbReference type="GO" id="GO:0005930">
    <property type="term" value="C:axoneme"/>
    <property type="evidence" value="ECO:0007669"/>
    <property type="project" value="UniProtKB-SubCell"/>
</dbReference>
<dbReference type="Pfam" id="PF13855">
    <property type="entry name" value="LRR_8"/>
    <property type="match status" value="1"/>
</dbReference>
<sequence length="327" mass="35359">MRVVQPPLYILWITTFILLSLTLKPAGAAPAATCPGVTRGVCGRQCTLHVCRQLAAFYSATNNISQANGPWDEEGGWELTSSRSCEQLLPAGSTQQQQPAYCSWFGISCCTAADLAEGACTAIGAVAAIDLPLNNLNASISDKIFLQAVQQLHACGLTTLNLEANSFSGTLSDDWGSLVHLQKLDLANTWISGTIPDALQELRNLTQINLSNTWLTGSLPGWLARLQQLEQLNLGQTWLEGTFPAGIGSLKQLRELNLEATGLAGVLPGNLCQAKGASKLLQLSIRGNALEGSARVLENCHNLVQLVRAWQQQQEQQQQQQQQQRVF</sequence>
<keyword evidence="4" id="KW-0732">Signal</keyword>
<evidence type="ECO:0000256" key="4">
    <source>
        <dbReference type="SAM" id="SignalP"/>
    </source>
</evidence>
<dbReference type="FunFam" id="3.80.10.10:FF:000041">
    <property type="entry name" value="LRR receptor-like serine/threonine-protein kinase ERECTA"/>
    <property type="match status" value="1"/>
</dbReference>
<organism evidence="5 6">
    <name type="scientific">Tetradesmus obliquus</name>
    <name type="common">Green alga</name>
    <name type="synonym">Acutodesmus obliquus</name>
    <dbReference type="NCBI Taxonomy" id="3088"/>
    <lineage>
        <taxon>Eukaryota</taxon>
        <taxon>Viridiplantae</taxon>
        <taxon>Chlorophyta</taxon>
        <taxon>core chlorophytes</taxon>
        <taxon>Chlorophyceae</taxon>
        <taxon>CS clade</taxon>
        <taxon>Sphaeropleales</taxon>
        <taxon>Scenedesmaceae</taxon>
        <taxon>Tetradesmus</taxon>
    </lineage>
</organism>
<dbReference type="PANTHER" id="PTHR48007">
    <property type="entry name" value="LEUCINE-RICH REPEAT RECEPTOR-LIKE PROTEIN KINASE PXC1"/>
    <property type="match status" value="1"/>
</dbReference>
<evidence type="ECO:0000256" key="1">
    <source>
        <dbReference type="ARBA" id="ARBA00004430"/>
    </source>
</evidence>
<keyword evidence="6" id="KW-1185">Reference proteome</keyword>
<dbReference type="Proteomes" id="UP000256970">
    <property type="component" value="Unassembled WGS sequence"/>
</dbReference>